<evidence type="ECO:0000313" key="7">
    <source>
        <dbReference type="EMBL" id="OAF58198.1"/>
    </source>
</evidence>
<dbReference type="GO" id="GO:0005783">
    <property type="term" value="C:endoplasmic reticulum"/>
    <property type="evidence" value="ECO:0007669"/>
    <property type="project" value="TreeGrafter"/>
</dbReference>
<organism evidence="7">
    <name type="scientific">Pseudogymnoascus destructans</name>
    <dbReference type="NCBI Taxonomy" id="655981"/>
    <lineage>
        <taxon>Eukaryota</taxon>
        <taxon>Fungi</taxon>
        <taxon>Dikarya</taxon>
        <taxon>Ascomycota</taxon>
        <taxon>Pezizomycotina</taxon>
        <taxon>Leotiomycetes</taxon>
        <taxon>Thelebolales</taxon>
        <taxon>Thelebolaceae</taxon>
        <taxon>Pseudogymnoascus</taxon>
    </lineage>
</organism>
<proteinExistence type="inferred from homology"/>
<feature type="transmembrane region" description="Helical" evidence="6">
    <location>
        <begin position="417"/>
        <end position="435"/>
    </location>
</feature>
<evidence type="ECO:0000256" key="6">
    <source>
        <dbReference type="SAM" id="Phobius"/>
    </source>
</evidence>
<reference evidence="7" key="1">
    <citation type="submission" date="2016-03" db="EMBL/GenBank/DDBJ databases">
        <title>Updated assembly of Pseudogymnoascus destructans, the fungus causing white-nose syndrome of bats.</title>
        <authorList>
            <person name="Palmer J.M."/>
            <person name="Drees K.P."/>
            <person name="Foster J.T."/>
            <person name="Lindner D.L."/>
        </authorList>
    </citation>
    <scope>NUCLEOTIDE SEQUENCE [LARGE SCALE GENOMIC DNA]</scope>
    <source>
        <strain evidence="7">20631-21</strain>
    </source>
</reference>
<dbReference type="Pfam" id="PF03062">
    <property type="entry name" value="MBOAT"/>
    <property type="match status" value="1"/>
</dbReference>
<name>A0A177A7Q5_9PEZI</name>
<dbReference type="GeneID" id="36289525"/>
<dbReference type="GO" id="GO:0006506">
    <property type="term" value="P:GPI anchor biosynthetic process"/>
    <property type="evidence" value="ECO:0007669"/>
    <property type="project" value="TreeGrafter"/>
</dbReference>
<keyword evidence="4 6" id="KW-1133">Transmembrane helix</keyword>
<comment type="similarity">
    <text evidence="2">Belongs to the membrane-bound acyltransferase family.</text>
</comment>
<dbReference type="VEuPathDB" id="FungiDB:GMDG_05354"/>
<feature type="transmembrane region" description="Helical" evidence="6">
    <location>
        <begin position="380"/>
        <end position="397"/>
    </location>
</feature>
<dbReference type="EMBL" id="KV441397">
    <property type="protein sequence ID" value="OAF58198.1"/>
    <property type="molecule type" value="Genomic_DNA"/>
</dbReference>
<dbReference type="PANTHER" id="PTHR13285:SF18">
    <property type="entry name" value="PROTEIN-CYSTEINE N-PALMITOYLTRANSFERASE RASP"/>
    <property type="match status" value="1"/>
</dbReference>
<dbReference type="InterPro" id="IPR004299">
    <property type="entry name" value="MBOAT_fam"/>
</dbReference>
<feature type="transmembrane region" description="Helical" evidence="6">
    <location>
        <begin position="498"/>
        <end position="517"/>
    </location>
</feature>
<evidence type="ECO:0000256" key="5">
    <source>
        <dbReference type="ARBA" id="ARBA00023136"/>
    </source>
</evidence>
<comment type="subcellular location">
    <subcellularLocation>
        <location evidence="1">Membrane</location>
        <topology evidence="1">Multi-pass membrane protein</topology>
    </subcellularLocation>
</comment>
<sequence length="633" mass="73124">MGVFSSLRSIYALDTLDTRFTSSPRVPYQAVVDARDGQGIAPGTDAPVKLDSRRKPIPPTRSLWKTTEFYLYYLVVTISLAYMFWVAFDVSRPSDPNYYKYERWLAPGWIPGRRVDVSDAQYRTFRRNTPYIFALLLVHPVLRRVYERLRPVSTQSRASFSGQPRRVAGDARLEQRTSFDFVFALIFLAALHGFSVFKVVFILYLNYSLATKLPKKYIVPATWIFAVGTLFANEIFNGYPYAKIEKFLMPWASQSSFQVGAVKLSWGSWLDGYSGIMPRWAILFNLTVLRLVSFNIDYYWSLDHRAGSPLEKKQLDPANLSENDRIRTSAPARDYNFRNYLAYAIYAPLYLVGPIVTYNDYISQCKYRSPTIETSRTLKYGIRLFLTFLCMEFILHFDYCVAISKANPVWSDYSAKQLSIMSLFNLHIVWLKLLLPWRLFRFWALLDGMDPPENMIRCVSDSFSTVRFWRAWHRSFNKWIVRYLYIPLGGSNITGRFGLARTILNYLVVFTFVALWHDISLNLLVWGWLIVLFMLPEIIGTRLFPRSKWENNLKAWRMLCAAGSVLNVIMMMSANLVGFAVGVDGMKSIIHGIFSDWGGIAFLLTASGVLFTAIQIMFEVRESEIRHGIDLKC</sequence>
<feature type="transmembrane region" description="Helical" evidence="6">
    <location>
        <begin position="523"/>
        <end position="544"/>
    </location>
</feature>
<evidence type="ECO:0000256" key="3">
    <source>
        <dbReference type="ARBA" id="ARBA00022692"/>
    </source>
</evidence>
<gene>
    <name evidence="7" type="primary">GUP1</name>
    <name evidence="7" type="ORF">VC83_06466</name>
</gene>
<dbReference type="eggNOG" id="KOG3860">
    <property type="taxonomic scope" value="Eukaryota"/>
</dbReference>
<dbReference type="GO" id="GO:0016020">
    <property type="term" value="C:membrane"/>
    <property type="evidence" value="ECO:0007669"/>
    <property type="project" value="UniProtKB-SubCell"/>
</dbReference>
<dbReference type="InterPro" id="IPR051085">
    <property type="entry name" value="MB_O-acyltransferase"/>
</dbReference>
<keyword evidence="3 6" id="KW-0812">Transmembrane</keyword>
<feature type="transmembrane region" description="Helical" evidence="6">
    <location>
        <begin position="217"/>
        <end position="236"/>
    </location>
</feature>
<dbReference type="GO" id="GO:0008374">
    <property type="term" value="F:O-acyltransferase activity"/>
    <property type="evidence" value="ECO:0007669"/>
    <property type="project" value="TreeGrafter"/>
</dbReference>
<feature type="transmembrane region" description="Helical" evidence="6">
    <location>
        <begin position="69"/>
        <end position="88"/>
    </location>
</feature>
<protein>
    <submittedName>
        <fullName evidence="7">Glycerol transporter</fullName>
    </submittedName>
</protein>
<dbReference type="OrthoDB" id="420606at2759"/>
<feature type="transmembrane region" description="Helical" evidence="6">
    <location>
        <begin position="597"/>
        <end position="618"/>
    </location>
</feature>
<dbReference type="Proteomes" id="UP000077154">
    <property type="component" value="Unassembled WGS sequence"/>
</dbReference>
<dbReference type="AlphaFoldDB" id="A0A177A7Q5"/>
<feature type="transmembrane region" description="Helical" evidence="6">
    <location>
        <begin position="556"/>
        <end position="577"/>
    </location>
</feature>
<feature type="transmembrane region" description="Helical" evidence="6">
    <location>
        <begin position="340"/>
        <end position="359"/>
    </location>
</feature>
<keyword evidence="5 6" id="KW-0472">Membrane</keyword>
<dbReference type="RefSeq" id="XP_024323483.1">
    <property type="nucleotide sequence ID" value="XM_024470066.1"/>
</dbReference>
<feature type="transmembrane region" description="Helical" evidence="6">
    <location>
        <begin position="181"/>
        <end position="205"/>
    </location>
</feature>
<evidence type="ECO:0000256" key="4">
    <source>
        <dbReference type="ARBA" id="ARBA00022989"/>
    </source>
</evidence>
<dbReference type="PANTHER" id="PTHR13285">
    <property type="entry name" value="ACYLTRANSFERASE"/>
    <property type="match status" value="1"/>
</dbReference>
<evidence type="ECO:0000256" key="1">
    <source>
        <dbReference type="ARBA" id="ARBA00004141"/>
    </source>
</evidence>
<accession>A0A177A7Q5</accession>
<evidence type="ECO:0000256" key="2">
    <source>
        <dbReference type="ARBA" id="ARBA00010323"/>
    </source>
</evidence>